<feature type="binding site" evidence="14">
    <location>
        <position position="178"/>
    </location>
    <ligand>
        <name>NAD(+)</name>
        <dbReference type="ChEBI" id="CHEBI:57540"/>
    </ligand>
</feature>
<evidence type="ECO:0000256" key="6">
    <source>
        <dbReference type="ARBA" id="ARBA00022723"/>
    </source>
</evidence>
<dbReference type="AlphaFoldDB" id="A0A0G2B989"/>
<feature type="binding site" evidence="14">
    <location>
        <position position="413"/>
    </location>
    <ligand>
        <name>Zn(2+)</name>
        <dbReference type="ChEBI" id="CHEBI:29105"/>
    </ligand>
</feature>
<dbReference type="InterPro" id="IPR001357">
    <property type="entry name" value="BRCT_dom"/>
</dbReference>
<dbReference type="GO" id="GO:0006260">
    <property type="term" value="P:DNA replication"/>
    <property type="evidence" value="ECO:0007669"/>
    <property type="project" value="UniProtKB-KW"/>
</dbReference>
<keyword evidence="6 14" id="KW-0479">Metal-binding</keyword>
<evidence type="ECO:0000256" key="4">
    <source>
        <dbReference type="ARBA" id="ARBA00022598"/>
    </source>
</evidence>
<keyword evidence="10 14" id="KW-0520">NAD</keyword>
<dbReference type="PROSITE" id="PS50172">
    <property type="entry name" value="BRCT"/>
    <property type="match status" value="1"/>
</dbReference>
<dbReference type="PATRIC" id="fig|1619044.3.peg.845"/>
<dbReference type="SUPFAM" id="SSF52113">
    <property type="entry name" value="BRCT domain"/>
    <property type="match status" value="1"/>
</dbReference>
<dbReference type="SMART" id="SM00532">
    <property type="entry name" value="LIGANc"/>
    <property type="match status" value="1"/>
</dbReference>
<dbReference type="GO" id="GO:0003677">
    <property type="term" value="F:DNA binding"/>
    <property type="evidence" value="ECO:0007669"/>
    <property type="project" value="InterPro"/>
</dbReference>
<dbReference type="CDD" id="cd00114">
    <property type="entry name" value="LIGANc"/>
    <property type="match status" value="1"/>
</dbReference>
<evidence type="ECO:0000259" key="15">
    <source>
        <dbReference type="PROSITE" id="PS50172"/>
    </source>
</evidence>
<dbReference type="PIRSF" id="PIRSF001604">
    <property type="entry name" value="LigA"/>
    <property type="match status" value="1"/>
</dbReference>
<evidence type="ECO:0000256" key="8">
    <source>
        <dbReference type="ARBA" id="ARBA00022833"/>
    </source>
</evidence>
<dbReference type="Pfam" id="PF14520">
    <property type="entry name" value="HHH_5"/>
    <property type="match status" value="1"/>
</dbReference>
<dbReference type="InterPro" id="IPR013840">
    <property type="entry name" value="DNAligase_N"/>
</dbReference>
<dbReference type="GO" id="GO:0046872">
    <property type="term" value="F:metal ion binding"/>
    <property type="evidence" value="ECO:0007669"/>
    <property type="project" value="UniProtKB-KW"/>
</dbReference>
<dbReference type="SUPFAM" id="SSF56091">
    <property type="entry name" value="DNA ligase/mRNA capping enzyme, catalytic domain"/>
    <property type="match status" value="1"/>
</dbReference>
<dbReference type="SUPFAM" id="SSF50249">
    <property type="entry name" value="Nucleic acid-binding proteins"/>
    <property type="match status" value="1"/>
</dbReference>
<dbReference type="Gene3D" id="1.10.287.610">
    <property type="entry name" value="Helix hairpin bin"/>
    <property type="match status" value="1"/>
</dbReference>
<dbReference type="Proteomes" id="UP000033870">
    <property type="component" value="Unassembled WGS sequence"/>
</dbReference>
<dbReference type="GO" id="GO:0003911">
    <property type="term" value="F:DNA ligase (NAD+) activity"/>
    <property type="evidence" value="ECO:0007669"/>
    <property type="project" value="UniProtKB-UniRule"/>
</dbReference>
<dbReference type="Pfam" id="PF12826">
    <property type="entry name" value="HHH_2"/>
    <property type="match status" value="1"/>
</dbReference>
<dbReference type="EMBL" id="LCRX01000011">
    <property type="protein sequence ID" value="KKW42029.1"/>
    <property type="molecule type" value="Genomic_DNA"/>
</dbReference>
<keyword evidence="4 14" id="KW-0436">Ligase</keyword>
<comment type="catalytic activity">
    <reaction evidence="12 14">
        <text>NAD(+) + (deoxyribonucleotide)n-3'-hydroxyl + 5'-phospho-(deoxyribonucleotide)m = (deoxyribonucleotide)n+m + AMP + beta-nicotinamide D-nucleotide.</text>
        <dbReference type="EC" id="6.5.1.2"/>
    </reaction>
</comment>
<protein>
    <recommendedName>
        <fullName evidence="3 14">DNA ligase</fullName>
        <ecNumber evidence="2 14">6.5.1.2</ecNumber>
    </recommendedName>
    <alternativeName>
        <fullName evidence="14">Polydeoxyribonucleotide synthase [NAD(+)]</fullName>
    </alternativeName>
</protein>
<dbReference type="InterPro" id="IPR004150">
    <property type="entry name" value="NAD_DNA_ligase_OB"/>
</dbReference>
<dbReference type="PROSITE" id="PS01056">
    <property type="entry name" value="DNA_LIGASE_N2"/>
    <property type="match status" value="1"/>
</dbReference>
<dbReference type="Pfam" id="PF03120">
    <property type="entry name" value="OB_DNA_ligase"/>
    <property type="match status" value="1"/>
</dbReference>
<evidence type="ECO:0000256" key="7">
    <source>
        <dbReference type="ARBA" id="ARBA00022763"/>
    </source>
</evidence>
<dbReference type="PANTHER" id="PTHR23389">
    <property type="entry name" value="CHROMOSOME TRANSMISSION FIDELITY FACTOR 18"/>
    <property type="match status" value="1"/>
</dbReference>
<evidence type="ECO:0000256" key="9">
    <source>
        <dbReference type="ARBA" id="ARBA00022842"/>
    </source>
</evidence>
<dbReference type="Pfam" id="PF01653">
    <property type="entry name" value="DNA_ligase_aden"/>
    <property type="match status" value="1"/>
</dbReference>
<dbReference type="FunFam" id="2.40.50.140:FF:000012">
    <property type="entry name" value="DNA ligase"/>
    <property type="match status" value="1"/>
</dbReference>
<dbReference type="InterPro" id="IPR001679">
    <property type="entry name" value="DNA_ligase"/>
</dbReference>
<comment type="caution">
    <text evidence="14">Lacks conserved residue(s) required for the propagation of feature annotation.</text>
</comment>
<dbReference type="FunFam" id="1.10.150.20:FF:000007">
    <property type="entry name" value="DNA ligase"/>
    <property type="match status" value="1"/>
</dbReference>
<comment type="function">
    <text evidence="1 14">DNA ligase that catalyzes the formation of phosphodiester linkages between 5'-phosphoryl and 3'-hydroxyl groups in double-stranded DNA using NAD as a coenzyme and as the energy source for the reaction. It is essential for DNA replication and repair of damaged DNA.</text>
</comment>
<dbReference type="Gene3D" id="3.40.50.10190">
    <property type="entry name" value="BRCT domain"/>
    <property type="match status" value="1"/>
</dbReference>
<dbReference type="InterPro" id="IPR033136">
    <property type="entry name" value="DNA_ligase_CS"/>
</dbReference>
<evidence type="ECO:0000256" key="12">
    <source>
        <dbReference type="ARBA" id="ARBA00034005"/>
    </source>
</evidence>
<feature type="binding site" evidence="14">
    <location>
        <position position="316"/>
    </location>
    <ligand>
        <name>NAD(+)</name>
        <dbReference type="ChEBI" id="CHEBI:57540"/>
    </ligand>
</feature>
<dbReference type="InterPro" id="IPR036420">
    <property type="entry name" value="BRCT_dom_sf"/>
</dbReference>
<feature type="domain" description="BRCT" evidence="15">
    <location>
        <begin position="598"/>
        <end position="676"/>
    </location>
</feature>
<dbReference type="SMART" id="SM00292">
    <property type="entry name" value="BRCT"/>
    <property type="match status" value="1"/>
</dbReference>
<dbReference type="NCBIfam" id="TIGR00575">
    <property type="entry name" value="dnlj"/>
    <property type="match status" value="1"/>
</dbReference>
<evidence type="ECO:0000256" key="5">
    <source>
        <dbReference type="ARBA" id="ARBA00022705"/>
    </source>
</evidence>
<dbReference type="PANTHER" id="PTHR23389:SF9">
    <property type="entry name" value="DNA LIGASE"/>
    <property type="match status" value="1"/>
</dbReference>
<keyword evidence="5 14" id="KW-0235">DNA replication</keyword>
<keyword evidence="11 14" id="KW-0234">DNA repair</keyword>
<feature type="binding site" evidence="14">
    <location>
        <position position="144"/>
    </location>
    <ligand>
        <name>NAD(+)</name>
        <dbReference type="ChEBI" id="CHEBI:57540"/>
    </ligand>
</feature>
<dbReference type="STRING" id="1619044.UY92_C0011G0051"/>
<evidence type="ECO:0000313" key="16">
    <source>
        <dbReference type="EMBL" id="KKW42029.1"/>
    </source>
</evidence>
<dbReference type="SMART" id="SM00278">
    <property type="entry name" value="HhH1"/>
    <property type="match status" value="4"/>
</dbReference>
<comment type="cofactor">
    <cofactor evidence="14">
        <name>Mg(2+)</name>
        <dbReference type="ChEBI" id="CHEBI:18420"/>
    </cofactor>
    <cofactor evidence="14">
        <name>Mn(2+)</name>
        <dbReference type="ChEBI" id="CHEBI:29035"/>
    </cofactor>
</comment>
<dbReference type="InterPro" id="IPR012340">
    <property type="entry name" value="NA-bd_OB-fold"/>
</dbReference>
<evidence type="ECO:0000256" key="2">
    <source>
        <dbReference type="ARBA" id="ARBA00012722"/>
    </source>
</evidence>
<keyword evidence="9 14" id="KW-0460">Magnesium</keyword>
<evidence type="ECO:0000256" key="10">
    <source>
        <dbReference type="ARBA" id="ARBA00023027"/>
    </source>
</evidence>
<dbReference type="HAMAP" id="MF_01588">
    <property type="entry name" value="DNA_ligase_A"/>
    <property type="match status" value="1"/>
</dbReference>
<sequence length="682" mass="75725">MSVSKKITLQVERLRAQIDELRYRYHVLNDPEVTDAMYEGLMAELRKIEEQYPELVVPDSPTQRVAGKPLDKFSKVVHQVPQWSFNDAFSEADLAEWQERILKILEKQLGARPPDLSYVCELKIDGLHMVLTYEKGKLKTAATRGDGRVGEDVTQNIKTIWSVPLTLKKPVDIVAEGEVWMKSSLLAKINEERKKAGEVLFANPRNAAAGTIRQLDAKIVAERRLSLTAYDISSGPAPDTQAGELRELQSLGFKTDENWEETKTLADIMRFYDRWRQNRNTREFWIDGIVIKVNQKKYQDQLGFTGKAPRWAIALKFPAEQGTTKIKDIYVQVGRTGALTPVALMEPVSLAGTTVTHATLHNFDEIRRLDVRIGDSVVVEKAGDIIPKVLRVLDKLRAGGEKKVAEPKRCPVCHSPVSRVPVADKKQTASAGLFCVNPACYAQELERIRHFAAKNAFDIDGLGEKIVEQLVDEGLIKNAADIFGLTAGDLESLDRFGKKSAENLVQAVEAAKVVTLPRFIFALGIRHVGEETAVRLADRFRDIRRLMDASREELASVPDVGPRVAESIAAFFADEPNRHLVAELTAAGVRIKTSKPKVSSQKLSGKTFVLTGTLTTMTRDEAKERIRELGGEVSGSVSKKTDYLVAGENPGSKYDQARALGVRILDEKQFLALVRPGGPQGA</sequence>
<feature type="binding site" evidence="14">
    <location>
        <position position="435"/>
    </location>
    <ligand>
        <name>Zn(2+)</name>
        <dbReference type="ChEBI" id="CHEBI:29105"/>
    </ligand>
</feature>
<feature type="active site" description="N6-AMP-lysine intermediate" evidence="14">
    <location>
        <position position="123"/>
    </location>
</feature>
<gene>
    <name evidence="14" type="primary">ligA</name>
    <name evidence="16" type="ORF">UY92_C0011G0051</name>
</gene>
<accession>A0A0G2B989</accession>
<feature type="binding site" evidence="14">
    <location>
        <begin position="84"/>
        <end position="85"/>
    </location>
    <ligand>
        <name>NAD(+)</name>
        <dbReference type="ChEBI" id="CHEBI:57540"/>
    </ligand>
</feature>
<keyword evidence="8 14" id="KW-0862">Zinc</keyword>
<feature type="binding site" evidence="14">
    <location>
        <position position="440"/>
    </location>
    <ligand>
        <name>Zn(2+)</name>
        <dbReference type="ChEBI" id="CHEBI:29105"/>
    </ligand>
</feature>
<dbReference type="InterPro" id="IPR013839">
    <property type="entry name" value="DNAligase_adenylation"/>
</dbReference>
<dbReference type="FunFam" id="3.40.50.10190:FF:000054">
    <property type="entry name" value="DNA ligase"/>
    <property type="match status" value="1"/>
</dbReference>
<evidence type="ECO:0000256" key="14">
    <source>
        <dbReference type="HAMAP-Rule" id="MF_01588"/>
    </source>
</evidence>
<name>A0A0G2B989_9BACT</name>
<dbReference type="CDD" id="cd17748">
    <property type="entry name" value="BRCT_DNA_ligase_like"/>
    <property type="match status" value="1"/>
</dbReference>
<dbReference type="NCBIfam" id="NF005932">
    <property type="entry name" value="PRK07956.1"/>
    <property type="match status" value="1"/>
</dbReference>
<dbReference type="Gene3D" id="3.30.470.30">
    <property type="entry name" value="DNA ligase/mRNA capping enzyme"/>
    <property type="match status" value="1"/>
</dbReference>
<dbReference type="Pfam" id="PF00533">
    <property type="entry name" value="BRCT"/>
    <property type="match status" value="1"/>
</dbReference>
<dbReference type="SUPFAM" id="SSF47781">
    <property type="entry name" value="RuvA domain 2-like"/>
    <property type="match status" value="1"/>
</dbReference>
<keyword evidence="14" id="KW-0464">Manganese</keyword>
<dbReference type="InterPro" id="IPR010994">
    <property type="entry name" value="RuvA_2-like"/>
</dbReference>
<feature type="binding site" evidence="14">
    <location>
        <position position="410"/>
    </location>
    <ligand>
        <name>Zn(2+)</name>
        <dbReference type="ChEBI" id="CHEBI:29105"/>
    </ligand>
</feature>
<evidence type="ECO:0000256" key="3">
    <source>
        <dbReference type="ARBA" id="ARBA00013308"/>
    </source>
</evidence>
<dbReference type="Gene3D" id="2.40.50.140">
    <property type="entry name" value="Nucleic acid-binding proteins"/>
    <property type="match status" value="1"/>
</dbReference>
<organism evidence="16 17">
    <name type="scientific">Candidatus Magasanikbacteria bacterium GW2011_GWA2_56_11</name>
    <dbReference type="NCBI Taxonomy" id="1619044"/>
    <lineage>
        <taxon>Bacteria</taxon>
        <taxon>Candidatus Magasanikiibacteriota</taxon>
    </lineage>
</organism>
<dbReference type="InterPro" id="IPR003583">
    <property type="entry name" value="Hlx-hairpin-Hlx_DNA-bd_motif"/>
</dbReference>
<evidence type="ECO:0000256" key="11">
    <source>
        <dbReference type="ARBA" id="ARBA00023204"/>
    </source>
</evidence>
<dbReference type="InterPro" id="IPR041663">
    <property type="entry name" value="DisA/LigA_HHH"/>
</dbReference>
<feature type="binding site" evidence="14">
    <location>
        <position position="121"/>
    </location>
    <ligand>
        <name>NAD(+)</name>
        <dbReference type="ChEBI" id="CHEBI:57540"/>
    </ligand>
</feature>
<comment type="similarity">
    <text evidence="13 14">Belongs to the NAD-dependent DNA ligase family. LigA subfamily.</text>
</comment>
<reference evidence="16 17" key="1">
    <citation type="journal article" date="2015" name="Nature">
        <title>rRNA introns, odd ribosomes, and small enigmatic genomes across a large radiation of phyla.</title>
        <authorList>
            <person name="Brown C.T."/>
            <person name="Hug L.A."/>
            <person name="Thomas B.C."/>
            <person name="Sharon I."/>
            <person name="Castelle C.J."/>
            <person name="Singh A."/>
            <person name="Wilkins M.J."/>
            <person name="Williams K.H."/>
            <person name="Banfield J.F."/>
        </authorList>
    </citation>
    <scope>NUCLEOTIDE SEQUENCE [LARGE SCALE GENOMIC DNA]</scope>
</reference>
<evidence type="ECO:0000313" key="17">
    <source>
        <dbReference type="Proteomes" id="UP000033870"/>
    </source>
</evidence>
<dbReference type="Gene3D" id="1.10.150.20">
    <property type="entry name" value="5' to 3' exonuclease, C-terminal subdomain"/>
    <property type="match status" value="2"/>
</dbReference>
<dbReference type="EC" id="6.5.1.2" evidence="2 14"/>
<evidence type="ECO:0000256" key="1">
    <source>
        <dbReference type="ARBA" id="ARBA00004067"/>
    </source>
</evidence>
<evidence type="ECO:0000256" key="13">
    <source>
        <dbReference type="ARBA" id="ARBA00060881"/>
    </source>
</evidence>
<comment type="caution">
    <text evidence="16">The sequence shown here is derived from an EMBL/GenBank/DDBJ whole genome shotgun (WGS) entry which is preliminary data.</text>
</comment>
<dbReference type="GO" id="GO:0005829">
    <property type="term" value="C:cytosol"/>
    <property type="evidence" value="ECO:0007669"/>
    <property type="project" value="TreeGrafter"/>
</dbReference>
<keyword evidence="7 14" id="KW-0227">DNA damage</keyword>
<dbReference type="FunFam" id="1.10.150.20:FF:000006">
    <property type="entry name" value="DNA ligase"/>
    <property type="match status" value="1"/>
</dbReference>
<proteinExistence type="inferred from homology"/>
<dbReference type="GO" id="GO:0006281">
    <property type="term" value="P:DNA repair"/>
    <property type="evidence" value="ECO:0007669"/>
    <property type="project" value="UniProtKB-KW"/>
</dbReference>
<feature type="binding site" evidence="14">
    <location>
        <position position="292"/>
    </location>
    <ligand>
        <name>NAD(+)</name>
        <dbReference type="ChEBI" id="CHEBI:57540"/>
    </ligand>
</feature>